<evidence type="ECO:0000313" key="5">
    <source>
        <dbReference type="EMBL" id="KAK9743540.1"/>
    </source>
</evidence>
<dbReference type="SMART" id="SM00365">
    <property type="entry name" value="LRR_SD22"/>
    <property type="match status" value="13"/>
</dbReference>
<dbReference type="EMBL" id="JASPKY010000068">
    <property type="protein sequence ID" value="KAK9743540.1"/>
    <property type="molecule type" value="Genomic_DNA"/>
</dbReference>
<name>A0AAW1MBD6_POPJA</name>
<feature type="chain" id="PRO_5043475101" evidence="4">
    <location>
        <begin position="20"/>
        <end position="1534"/>
    </location>
</feature>
<dbReference type="SMART" id="SM00369">
    <property type="entry name" value="LRR_TYP"/>
    <property type="match status" value="25"/>
</dbReference>
<dbReference type="SMART" id="SM00364">
    <property type="entry name" value="LRR_BAC"/>
    <property type="match status" value="10"/>
</dbReference>
<evidence type="ECO:0000256" key="2">
    <source>
        <dbReference type="ARBA" id="ARBA00022737"/>
    </source>
</evidence>
<dbReference type="Proteomes" id="UP001458880">
    <property type="component" value="Unassembled WGS sequence"/>
</dbReference>
<keyword evidence="1" id="KW-0433">Leucine-rich repeat</keyword>
<accession>A0AAW1MBD6</accession>
<dbReference type="SUPFAM" id="SSF52058">
    <property type="entry name" value="L domain-like"/>
    <property type="match status" value="3"/>
</dbReference>
<keyword evidence="2" id="KW-0677">Repeat</keyword>
<dbReference type="PROSITE" id="PS51450">
    <property type="entry name" value="LRR"/>
    <property type="match status" value="3"/>
</dbReference>
<feature type="region of interest" description="Disordered" evidence="3">
    <location>
        <begin position="1058"/>
        <end position="1080"/>
    </location>
</feature>
<proteinExistence type="predicted"/>
<protein>
    <submittedName>
        <fullName evidence="5">Leucine rich repeat</fullName>
    </submittedName>
</protein>
<evidence type="ECO:0000313" key="6">
    <source>
        <dbReference type="Proteomes" id="UP001458880"/>
    </source>
</evidence>
<dbReference type="PANTHER" id="PTHR24366">
    <property type="entry name" value="IG(IMMUNOGLOBULIN) AND LRR(LEUCINE RICH REPEAT) DOMAINS"/>
    <property type="match status" value="1"/>
</dbReference>
<keyword evidence="4" id="KW-0732">Signal</keyword>
<evidence type="ECO:0000256" key="1">
    <source>
        <dbReference type="ARBA" id="ARBA00022614"/>
    </source>
</evidence>
<dbReference type="Pfam" id="PF13855">
    <property type="entry name" value="LRR_8"/>
    <property type="match status" value="7"/>
</dbReference>
<evidence type="ECO:0000256" key="3">
    <source>
        <dbReference type="SAM" id="MobiDB-lite"/>
    </source>
</evidence>
<gene>
    <name evidence="5" type="ORF">QE152_g8516</name>
</gene>
<sequence>MIIRTSVIFFVILFEGCLCQNGGVQCPPQETILPCRCLTRGDEYQVWCSHSDLPRVLAGLRTIGKTIFQPIDELILENNNLPSLSGRTFFPLRAVRLMLRYNGLERVSSSWLAGLEQTLMELYLVEPELKSLPEDSLNHMATLEAITIQSNMLKRLPSFSNLPQLNYIQIESSSLAELTPRHFRNLPRLEKIQINGSPLLTRLELDQFQDLPSLKVINISYSGLNWIHPRGLNHLPGLTELSLIGNKITDSTMFGRALKDLPNLDNLRLDYNAIERIDSSAFTDLPALKSISISYNRIMEVHGGAFYRLPALKIINLNHNMIRHVHPQSISVTNLEELLLVDNEIGHAAELRSILDSLPRLTLLDMSYNDLHIIPFGLLRGHPTLEQLNLNYNKIDVIEREALIGMPALRELSLKNNTLSDNLRMPMWHLPNLKGLDLSSNFFRSIEPGLLTNLPSLRRVDFSSNKLDQVNPLALLDTPALEYINLSSNALVALHPATFRHLIGLYELDVSNNRLLQFIPGLPKRIEYLHLQKNNIGNIPLTTSPDLDLSTLRMLDISSNSLKNLKTDSFRTLPLLKKLYLGNNFLQNLEDGTFDGLLNLEVLDLQGNNLVQIPSRIFNELPELQAINLRDNKLYIIKHQIFHNNKHLKMIDVSTNQLRDLHKDIFYHSRELEVINASHNHLVNVPASVNSLERLKILDLHDNRLSEINPDLLNSLKSLNEFRISENFIQELKTAAFDEMEHLKVLYLNNNELSDVQTNTFRALPGLKHIKLNDNKVKVLPEFAFNNLPNLQLNDNKVKVLPEFAFNNLPNLQILELQDNLIQKISENSFHLVPHLLMLNLSGNLLPDMNQAGLQNLQSLEMLDVSFNRLTEVENGALDKMEWLVELKMDNNAICGVRSVSFNRMPRLRVLSMKNNKMMSFPERAVQKLRGNLAVLDIDGNPLACTCSLLWLRAWLQESSSAGPKCIDGTLLSEKRLSREECMQESRLLDPVAPGCESELLSVPNPYDSPHFHHPWMNLRNNSTSGKTNSLPSPEESELFYDDYLDYTYNDTDHINHGVPTHSKGTSTEKSSHFISGDTPTLYAASSRKNATVNTPKPVNGSPSTSGFTIFGVPLSSFNINNLWSNGRNEKKEEAESVTANIVTKTLKVNEVTNRVKQKLVMPEQNIERKNAIVNKSIRGTSSRGMFQLSDPEIQTGGFVPLLPGSGGFMPIANPAIRPKTEVQIEKIDVQLLNTSINAQKVITTTPFPKHYTSSYMANKTSNMGHPLPVPPTSLPATTQIPNKQKIETKLFVQPPSRINSKPQNTGKIIVEAVTIKNTNLKPQEIAQIRNISEYLSTTTPISFRSKLNHSDIEILEDGQSFEDIFKEIVENVSLPLNLTIEEGLESQIPVKKTHLSDLNINLNASSSGNSALSKRQNNFTKPAFLIPGGQQPQYKPSGRSTITKIASPHASSSAPLLSNVDTSEEITPLPHHKDQEISTTMKSTVDKSWYFASYNQSTLQEHKTGNGYYSCGVCVKYKVYLIILLYVVKLYVS</sequence>
<feature type="signal peptide" evidence="4">
    <location>
        <begin position="1"/>
        <end position="19"/>
    </location>
</feature>
<dbReference type="InterPro" id="IPR032675">
    <property type="entry name" value="LRR_dom_sf"/>
</dbReference>
<evidence type="ECO:0000256" key="4">
    <source>
        <dbReference type="SAM" id="SignalP"/>
    </source>
</evidence>
<comment type="caution">
    <text evidence="5">The sequence shown here is derived from an EMBL/GenBank/DDBJ whole genome shotgun (WGS) entry which is preliminary data.</text>
</comment>
<dbReference type="PANTHER" id="PTHR24366:SF170">
    <property type="entry name" value="RE50361P"/>
    <property type="match status" value="1"/>
</dbReference>
<dbReference type="InterPro" id="IPR003591">
    <property type="entry name" value="Leu-rich_rpt_typical-subtyp"/>
</dbReference>
<reference evidence="5 6" key="1">
    <citation type="journal article" date="2024" name="BMC Genomics">
        <title>De novo assembly and annotation of Popillia japonica's genome with initial clues to its potential as an invasive pest.</title>
        <authorList>
            <person name="Cucini C."/>
            <person name="Boschi S."/>
            <person name="Funari R."/>
            <person name="Cardaioli E."/>
            <person name="Iannotti N."/>
            <person name="Marturano G."/>
            <person name="Paoli F."/>
            <person name="Bruttini M."/>
            <person name="Carapelli A."/>
            <person name="Frati F."/>
            <person name="Nardi F."/>
        </authorList>
    </citation>
    <scope>NUCLEOTIDE SEQUENCE [LARGE SCALE GENOMIC DNA]</scope>
    <source>
        <strain evidence="5">DMR45628</strain>
    </source>
</reference>
<keyword evidence="6" id="KW-1185">Reference proteome</keyword>
<dbReference type="Gene3D" id="3.80.10.10">
    <property type="entry name" value="Ribonuclease Inhibitor"/>
    <property type="match status" value="6"/>
</dbReference>
<organism evidence="5 6">
    <name type="scientific">Popillia japonica</name>
    <name type="common">Japanese beetle</name>
    <dbReference type="NCBI Taxonomy" id="7064"/>
    <lineage>
        <taxon>Eukaryota</taxon>
        <taxon>Metazoa</taxon>
        <taxon>Ecdysozoa</taxon>
        <taxon>Arthropoda</taxon>
        <taxon>Hexapoda</taxon>
        <taxon>Insecta</taxon>
        <taxon>Pterygota</taxon>
        <taxon>Neoptera</taxon>
        <taxon>Endopterygota</taxon>
        <taxon>Coleoptera</taxon>
        <taxon>Polyphaga</taxon>
        <taxon>Scarabaeiformia</taxon>
        <taxon>Scarabaeidae</taxon>
        <taxon>Rutelinae</taxon>
        <taxon>Popillia</taxon>
    </lineage>
</organism>
<dbReference type="InterPro" id="IPR001611">
    <property type="entry name" value="Leu-rich_rpt"/>
</dbReference>